<dbReference type="EMBL" id="JAAAXW010000063">
    <property type="protein sequence ID" value="KAF9545971.1"/>
    <property type="molecule type" value="Genomic_DNA"/>
</dbReference>
<dbReference type="PROSITE" id="PS50011">
    <property type="entry name" value="PROTEIN_KINASE_DOM"/>
    <property type="match status" value="1"/>
</dbReference>
<dbReference type="PROSITE" id="PS00107">
    <property type="entry name" value="PROTEIN_KINASE_ATP"/>
    <property type="match status" value="1"/>
</dbReference>
<dbReference type="PROSITE" id="PS00108">
    <property type="entry name" value="PROTEIN_KINASE_ST"/>
    <property type="match status" value="1"/>
</dbReference>
<comment type="caution">
    <text evidence="11">The sequence shown here is derived from an EMBL/GenBank/DDBJ whole genome shotgun (WGS) entry which is preliminary data.</text>
</comment>
<dbReference type="GO" id="GO:0004674">
    <property type="term" value="F:protein serine/threonine kinase activity"/>
    <property type="evidence" value="ECO:0007669"/>
    <property type="project" value="UniProtKB-KW"/>
</dbReference>
<comment type="similarity">
    <text evidence="1">Belongs to the protein kinase superfamily. CAMK Ser/Thr protein kinase family. NIM1 subfamily.</text>
</comment>
<feature type="domain" description="Protein kinase" evidence="10">
    <location>
        <begin position="48"/>
        <end position="311"/>
    </location>
</feature>
<dbReference type="InterPro" id="IPR008271">
    <property type="entry name" value="Ser/Thr_kinase_AS"/>
</dbReference>
<feature type="binding site" evidence="7">
    <location>
        <position position="77"/>
    </location>
    <ligand>
        <name>ATP</name>
        <dbReference type="ChEBI" id="CHEBI:30616"/>
    </ligand>
</feature>
<keyword evidence="5" id="KW-0418">Kinase</keyword>
<evidence type="ECO:0000259" key="10">
    <source>
        <dbReference type="PROSITE" id="PS50011"/>
    </source>
</evidence>
<sequence>MLDRIDPTSITTTQLYNQPFIRAFEMTPSLPTFVPAIQLPFAIDNGRLVLQDMLGVGAYGSVYRAIDTQTHQTYAVKSLNKAGLNSRQCAFQNYEAQLHAKVSGHPNIVTLHKVVEENDCLYMVLDCGMEGDLFYTITERGGFVGNTMAIKTIFSQIASAVLHCHSRGVYHRDLKPENIIMFGHSVKLVDFGLATTEPVSSEFGCGSTFYLSPECQGGLIESVKSYDSAANDVWSLGIILINLTFGRNPWKQACPRDETFSAYAQHNDFLQTILPMSTELNEIVKGAFCLNPKKRITLSELARRVQACRFFTTPEFPSEASVVSAATAASQASFSTTMSEVYPTSNLHGPDDKEDSGVDLQSMA</sequence>
<dbReference type="Proteomes" id="UP000723463">
    <property type="component" value="Unassembled WGS sequence"/>
</dbReference>
<dbReference type="InterPro" id="IPR017441">
    <property type="entry name" value="Protein_kinase_ATP_BS"/>
</dbReference>
<proteinExistence type="inferred from homology"/>
<dbReference type="GO" id="GO:0035556">
    <property type="term" value="P:intracellular signal transduction"/>
    <property type="evidence" value="ECO:0007669"/>
    <property type="project" value="TreeGrafter"/>
</dbReference>
<dbReference type="SMART" id="SM00220">
    <property type="entry name" value="S_TKc"/>
    <property type="match status" value="1"/>
</dbReference>
<evidence type="ECO:0000256" key="7">
    <source>
        <dbReference type="PROSITE-ProRule" id="PRU10141"/>
    </source>
</evidence>
<keyword evidence="4 7" id="KW-0547">Nucleotide-binding</keyword>
<evidence type="ECO:0000256" key="2">
    <source>
        <dbReference type="ARBA" id="ARBA00022527"/>
    </source>
</evidence>
<reference evidence="11" key="1">
    <citation type="journal article" date="2020" name="Fungal Divers.">
        <title>Resolving the Mortierellaceae phylogeny through synthesis of multi-gene phylogenetics and phylogenomics.</title>
        <authorList>
            <person name="Vandepol N."/>
            <person name="Liber J."/>
            <person name="Desiro A."/>
            <person name="Na H."/>
            <person name="Kennedy M."/>
            <person name="Barry K."/>
            <person name="Grigoriev I.V."/>
            <person name="Miller A.N."/>
            <person name="O'Donnell K."/>
            <person name="Stajich J.E."/>
            <person name="Bonito G."/>
        </authorList>
    </citation>
    <scope>NUCLEOTIDE SEQUENCE</scope>
    <source>
        <strain evidence="11">NRRL 2591</strain>
    </source>
</reference>
<dbReference type="GO" id="GO:0005524">
    <property type="term" value="F:ATP binding"/>
    <property type="evidence" value="ECO:0007669"/>
    <property type="project" value="UniProtKB-UniRule"/>
</dbReference>
<feature type="region of interest" description="Disordered" evidence="9">
    <location>
        <begin position="341"/>
        <end position="364"/>
    </location>
</feature>
<accession>A0A9P6FA26</accession>
<evidence type="ECO:0000256" key="8">
    <source>
        <dbReference type="RuleBase" id="RU000304"/>
    </source>
</evidence>
<dbReference type="PANTHER" id="PTHR24346">
    <property type="entry name" value="MAP/MICROTUBULE AFFINITY-REGULATING KINASE"/>
    <property type="match status" value="1"/>
</dbReference>
<name>A0A9P6FA26_9FUNG</name>
<gene>
    <name evidence="11" type="ORF">EC957_010356</name>
</gene>
<evidence type="ECO:0000313" key="12">
    <source>
        <dbReference type="Proteomes" id="UP000723463"/>
    </source>
</evidence>
<dbReference type="Gene3D" id="1.10.510.10">
    <property type="entry name" value="Transferase(Phosphotransferase) domain 1"/>
    <property type="match status" value="1"/>
</dbReference>
<protein>
    <recommendedName>
        <fullName evidence="10">Protein kinase domain-containing protein</fullName>
    </recommendedName>
</protein>
<keyword evidence="2 8" id="KW-0723">Serine/threonine-protein kinase</keyword>
<evidence type="ECO:0000256" key="4">
    <source>
        <dbReference type="ARBA" id="ARBA00022741"/>
    </source>
</evidence>
<dbReference type="GO" id="GO:0005737">
    <property type="term" value="C:cytoplasm"/>
    <property type="evidence" value="ECO:0007669"/>
    <property type="project" value="TreeGrafter"/>
</dbReference>
<dbReference type="AlphaFoldDB" id="A0A9P6FA26"/>
<evidence type="ECO:0000256" key="6">
    <source>
        <dbReference type="ARBA" id="ARBA00022840"/>
    </source>
</evidence>
<keyword evidence="6 7" id="KW-0067">ATP-binding</keyword>
<organism evidence="11 12">
    <name type="scientific">Mortierella hygrophila</name>
    <dbReference type="NCBI Taxonomy" id="979708"/>
    <lineage>
        <taxon>Eukaryota</taxon>
        <taxon>Fungi</taxon>
        <taxon>Fungi incertae sedis</taxon>
        <taxon>Mucoromycota</taxon>
        <taxon>Mortierellomycotina</taxon>
        <taxon>Mortierellomycetes</taxon>
        <taxon>Mortierellales</taxon>
        <taxon>Mortierellaceae</taxon>
        <taxon>Mortierella</taxon>
    </lineage>
</organism>
<dbReference type="SUPFAM" id="SSF56112">
    <property type="entry name" value="Protein kinase-like (PK-like)"/>
    <property type="match status" value="1"/>
</dbReference>
<dbReference type="PANTHER" id="PTHR24346:SF82">
    <property type="entry name" value="KP78A-RELATED"/>
    <property type="match status" value="1"/>
</dbReference>
<evidence type="ECO:0000256" key="1">
    <source>
        <dbReference type="ARBA" id="ARBA00010791"/>
    </source>
</evidence>
<keyword evidence="12" id="KW-1185">Reference proteome</keyword>
<dbReference type="Pfam" id="PF00069">
    <property type="entry name" value="Pkinase"/>
    <property type="match status" value="1"/>
</dbReference>
<dbReference type="InterPro" id="IPR000719">
    <property type="entry name" value="Prot_kinase_dom"/>
</dbReference>
<evidence type="ECO:0000313" key="11">
    <source>
        <dbReference type="EMBL" id="KAF9545971.1"/>
    </source>
</evidence>
<evidence type="ECO:0000256" key="3">
    <source>
        <dbReference type="ARBA" id="ARBA00022679"/>
    </source>
</evidence>
<dbReference type="InterPro" id="IPR011009">
    <property type="entry name" value="Kinase-like_dom_sf"/>
</dbReference>
<evidence type="ECO:0000256" key="5">
    <source>
        <dbReference type="ARBA" id="ARBA00022777"/>
    </source>
</evidence>
<evidence type="ECO:0000256" key="9">
    <source>
        <dbReference type="SAM" id="MobiDB-lite"/>
    </source>
</evidence>
<keyword evidence="3" id="KW-0808">Transferase</keyword>